<name>A0A232FE90_9HYME</name>
<organism evidence="1 2">
    <name type="scientific">Trichomalopsis sarcophagae</name>
    <dbReference type="NCBI Taxonomy" id="543379"/>
    <lineage>
        <taxon>Eukaryota</taxon>
        <taxon>Metazoa</taxon>
        <taxon>Ecdysozoa</taxon>
        <taxon>Arthropoda</taxon>
        <taxon>Hexapoda</taxon>
        <taxon>Insecta</taxon>
        <taxon>Pterygota</taxon>
        <taxon>Neoptera</taxon>
        <taxon>Endopterygota</taxon>
        <taxon>Hymenoptera</taxon>
        <taxon>Apocrita</taxon>
        <taxon>Proctotrupomorpha</taxon>
        <taxon>Chalcidoidea</taxon>
        <taxon>Pteromalidae</taxon>
        <taxon>Pteromalinae</taxon>
        <taxon>Trichomalopsis</taxon>
    </lineage>
</organism>
<proteinExistence type="predicted"/>
<accession>A0A232FE90</accession>
<evidence type="ECO:0000313" key="1">
    <source>
        <dbReference type="EMBL" id="OXU28798.1"/>
    </source>
</evidence>
<evidence type="ECO:0000313" key="2">
    <source>
        <dbReference type="Proteomes" id="UP000215335"/>
    </source>
</evidence>
<reference evidence="1 2" key="1">
    <citation type="journal article" date="2017" name="Curr. Biol.">
        <title>The Evolution of Venom by Co-option of Single-Copy Genes.</title>
        <authorList>
            <person name="Martinson E.O."/>
            <person name="Mrinalini"/>
            <person name="Kelkar Y.D."/>
            <person name="Chang C.H."/>
            <person name="Werren J.H."/>
        </authorList>
    </citation>
    <scope>NUCLEOTIDE SEQUENCE [LARGE SCALE GENOMIC DNA]</scope>
    <source>
        <strain evidence="1 2">Alberta</strain>
        <tissue evidence="1">Whole body</tissue>
    </source>
</reference>
<dbReference type="AlphaFoldDB" id="A0A232FE90"/>
<protein>
    <submittedName>
        <fullName evidence="1">Uncharacterized protein</fullName>
    </submittedName>
</protein>
<sequence>MNLKSLENSITRHFFDIRTWFCIVLNMYNKKKKLRARAQPFVFSVSPTRKCHFSRRIPYMYDWDKREFTHLVRISVRCL</sequence>
<keyword evidence="2" id="KW-1185">Reference proteome</keyword>
<gene>
    <name evidence="1" type="ORF">TSAR_005479</name>
</gene>
<dbReference type="EMBL" id="NNAY01000378">
    <property type="protein sequence ID" value="OXU28798.1"/>
    <property type="molecule type" value="Genomic_DNA"/>
</dbReference>
<dbReference type="Proteomes" id="UP000215335">
    <property type="component" value="Unassembled WGS sequence"/>
</dbReference>
<comment type="caution">
    <text evidence="1">The sequence shown here is derived from an EMBL/GenBank/DDBJ whole genome shotgun (WGS) entry which is preliminary data.</text>
</comment>